<comment type="caution">
    <text evidence="2">The sequence shown here is derived from an EMBL/GenBank/DDBJ whole genome shotgun (WGS) entry which is preliminary data.</text>
</comment>
<name>A0A6L5X0G9_9FIRM</name>
<keyword evidence="3" id="KW-1185">Reference proteome</keyword>
<protein>
    <recommendedName>
        <fullName evidence="1">DUF5714 domain-containing protein</fullName>
    </recommendedName>
</protein>
<reference evidence="2 3" key="1">
    <citation type="submission" date="2019-08" db="EMBL/GenBank/DDBJ databases">
        <title>In-depth cultivation of the pig gut microbiome towards novel bacterial diversity and tailored functional studies.</title>
        <authorList>
            <person name="Wylensek D."/>
            <person name="Hitch T.C.A."/>
            <person name="Clavel T."/>
        </authorList>
    </citation>
    <scope>NUCLEOTIDE SEQUENCE [LARGE SCALE GENOMIC DNA]</scope>
    <source>
        <strain evidence="2 3">Oil+RF-744-WCA-WT-11</strain>
    </source>
</reference>
<evidence type="ECO:0000313" key="3">
    <source>
        <dbReference type="Proteomes" id="UP000481852"/>
    </source>
</evidence>
<dbReference type="Proteomes" id="UP000481852">
    <property type="component" value="Unassembled WGS sequence"/>
</dbReference>
<evidence type="ECO:0000313" key="2">
    <source>
        <dbReference type="EMBL" id="MSS13760.1"/>
    </source>
</evidence>
<feature type="domain" description="DUF5714" evidence="1">
    <location>
        <begin position="12"/>
        <end position="183"/>
    </location>
</feature>
<sequence length="191" mass="20897">MSIKEKAELIVADIKKEQGTNPVLIFKNIAKKEYVSINGPEHHILDGASLLMAYKNAGGEIDIDQALDRLMAEGLRMPGAMCGLWGICGAITSIGAALAIIDGTGPLSTDGSWGSHMQFTSKAIGELGIINGPRCCKRDAMIAFKNGVDYVNAHYDVTLQYEQMKCEFTGLNEQCIKDRCPFYAHSFQQEY</sequence>
<dbReference type="InterPro" id="IPR043768">
    <property type="entry name" value="DUF5714"/>
</dbReference>
<organism evidence="2 3">
    <name type="scientific">Porcincola intestinalis</name>
    <dbReference type="NCBI Taxonomy" id="2606632"/>
    <lineage>
        <taxon>Bacteria</taxon>
        <taxon>Bacillati</taxon>
        <taxon>Bacillota</taxon>
        <taxon>Clostridia</taxon>
        <taxon>Lachnospirales</taxon>
        <taxon>Lachnospiraceae</taxon>
        <taxon>Porcincola</taxon>
    </lineage>
</organism>
<gene>
    <name evidence="2" type="ORF">FYJ35_01650</name>
</gene>
<accession>A0A6L5X0G9</accession>
<dbReference type="AlphaFoldDB" id="A0A6L5X0G9"/>
<evidence type="ECO:0000259" key="1">
    <source>
        <dbReference type="Pfam" id="PF18978"/>
    </source>
</evidence>
<proteinExistence type="predicted"/>
<dbReference type="EMBL" id="VULZ01000001">
    <property type="protein sequence ID" value="MSS13760.1"/>
    <property type="molecule type" value="Genomic_DNA"/>
</dbReference>
<dbReference type="Pfam" id="PF18978">
    <property type="entry name" value="DUF5714"/>
    <property type="match status" value="1"/>
</dbReference>